<feature type="transmembrane region" description="Helical" evidence="2">
    <location>
        <begin position="270"/>
        <end position="293"/>
    </location>
</feature>
<evidence type="ECO:0000313" key="3">
    <source>
        <dbReference type="EMBL" id="KAH7027210.1"/>
    </source>
</evidence>
<feature type="transmembrane region" description="Helical" evidence="2">
    <location>
        <begin position="74"/>
        <end position="94"/>
    </location>
</feature>
<dbReference type="PANTHER" id="PTHR38848">
    <property type="entry name" value="G-PROTEIN COUPLED RECEPTORS FAMILY 3 PROFILE DOMAIN-CONTAINING PROTEIN"/>
    <property type="match status" value="1"/>
</dbReference>
<keyword evidence="2" id="KW-1133">Transmembrane helix</keyword>
<feature type="transmembrane region" description="Helical" evidence="2">
    <location>
        <begin position="145"/>
        <end position="166"/>
    </location>
</feature>
<evidence type="ECO:0000256" key="2">
    <source>
        <dbReference type="SAM" id="Phobius"/>
    </source>
</evidence>
<comment type="caution">
    <text evidence="3">The sequence shown here is derived from an EMBL/GenBank/DDBJ whole genome shotgun (WGS) entry which is preliminary data.</text>
</comment>
<evidence type="ECO:0000256" key="1">
    <source>
        <dbReference type="SAM" id="MobiDB-lite"/>
    </source>
</evidence>
<dbReference type="GeneID" id="70183908"/>
<keyword evidence="2" id="KW-0472">Membrane</keyword>
<dbReference type="AlphaFoldDB" id="A0A9P8Y114"/>
<feature type="region of interest" description="Disordered" evidence="1">
    <location>
        <begin position="300"/>
        <end position="340"/>
    </location>
</feature>
<protein>
    <submittedName>
        <fullName evidence="3">Uncharacterized protein</fullName>
    </submittedName>
</protein>
<dbReference type="Proteomes" id="UP000756346">
    <property type="component" value="Unassembled WGS sequence"/>
</dbReference>
<proteinExistence type="predicted"/>
<dbReference type="OrthoDB" id="3210850at2759"/>
<keyword evidence="4" id="KW-1185">Reference proteome</keyword>
<accession>A0A9P8Y114</accession>
<feature type="transmembrane region" description="Helical" evidence="2">
    <location>
        <begin position="32"/>
        <end position="53"/>
    </location>
</feature>
<gene>
    <name evidence="3" type="ORF">B0I36DRAFT_326668</name>
</gene>
<dbReference type="RefSeq" id="XP_046010009.1">
    <property type="nucleotide sequence ID" value="XM_046154362.1"/>
</dbReference>
<dbReference type="PANTHER" id="PTHR38848:SF3">
    <property type="entry name" value="G-PROTEIN COUPLED RECEPTORS FAMILY 3 PROFILE DOMAIN-CONTAINING PROTEIN"/>
    <property type="match status" value="1"/>
</dbReference>
<feature type="transmembrane region" description="Helical" evidence="2">
    <location>
        <begin position="106"/>
        <end position="125"/>
    </location>
</feature>
<reference evidence="3" key="1">
    <citation type="journal article" date="2021" name="Nat. Commun.">
        <title>Genetic determinants of endophytism in the Arabidopsis root mycobiome.</title>
        <authorList>
            <person name="Mesny F."/>
            <person name="Miyauchi S."/>
            <person name="Thiergart T."/>
            <person name="Pickel B."/>
            <person name="Atanasova L."/>
            <person name="Karlsson M."/>
            <person name="Huettel B."/>
            <person name="Barry K.W."/>
            <person name="Haridas S."/>
            <person name="Chen C."/>
            <person name="Bauer D."/>
            <person name="Andreopoulos W."/>
            <person name="Pangilinan J."/>
            <person name="LaButti K."/>
            <person name="Riley R."/>
            <person name="Lipzen A."/>
            <person name="Clum A."/>
            <person name="Drula E."/>
            <person name="Henrissat B."/>
            <person name="Kohler A."/>
            <person name="Grigoriev I.V."/>
            <person name="Martin F.M."/>
            <person name="Hacquard S."/>
        </authorList>
    </citation>
    <scope>NUCLEOTIDE SEQUENCE</scope>
    <source>
        <strain evidence="3">MPI-CAGE-CH-0230</strain>
    </source>
</reference>
<organism evidence="3 4">
    <name type="scientific">Microdochium trichocladiopsis</name>
    <dbReference type="NCBI Taxonomy" id="1682393"/>
    <lineage>
        <taxon>Eukaryota</taxon>
        <taxon>Fungi</taxon>
        <taxon>Dikarya</taxon>
        <taxon>Ascomycota</taxon>
        <taxon>Pezizomycotina</taxon>
        <taxon>Sordariomycetes</taxon>
        <taxon>Xylariomycetidae</taxon>
        <taxon>Xylariales</taxon>
        <taxon>Microdochiaceae</taxon>
        <taxon>Microdochium</taxon>
    </lineage>
</organism>
<dbReference type="EMBL" id="JAGTJQ010000007">
    <property type="protein sequence ID" value="KAH7027210.1"/>
    <property type="molecule type" value="Genomic_DNA"/>
</dbReference>
<sequence>MASPLGGARLAWATDSVMLHHDPRSYREPEPLSARIIGILFTLFTAGACATLFSQRVAAVKSWSRLPYIRWLVILQYAGAFVYTIFSSVVQYGFHPDDDPAVCNASAAVCVMLYAIMKGLLYLFLADRLHVVRSTVKGRKQSRLFLFHTIGIAFCIVVLAAVFIYLRLHYIENGVCIIGVQRVMMVIGVIFDALINIYLTGFFLFYLSKSFNLQPFKSSRGVESLGSGERPNPLAAEINKLTKRTTIGLGITLIATITNLATITIMDGEVLWLCFLTCKADILLCVLVLHYMASSGRQARQQFSTTERTARPPSAQTDRPASPKANSIRPGGNQRLPDLGGLEMDPAPVHLIEVDAIINGVTRSMRLQKPHSIHGNNRGNISNAV</sequence>
<keyword evidence="2" id="KW-0812">Transmembrane</keyword>
<feature type="transmembrane region" description="Helical" evidence="2">
    <location>
        <begin position="186"/>
        <end position="207"/>
    </location>
</feature>
<name>A0A9P8Y114_9PEZI</name>
<evidence type="ECO:0000313" key="4">
    <source>
        <dbReference type="Proteomes" id="UP000756346"/>
    </source>
</evidence>
<feature type="transmembrane region" description="Helical" evidence="2">
    <location>
        <begin position="246"/>
        <end position="264"/>
    </location>
</feature>